<dbReference type="EMBL" id="BAUV01000013">
    <property type="protein sequence ID" value="GAE35018.1"/>
    <property type="molecule type" value="Genomic_DNA"/>
</dbReference>
<dbReference type="Gene3D" id="3.40.190.10">
    <property type="entry name" value="Periplasmic binding protein-like II"/>
    <property type="match status" value="1"/>
</dbReference>
<dbReference type="eggNOG" id="COG1653">
    <property type="taxonomic scope" value="Bacteria"/>
</dbReference>
<evidence type="ECO:0000313" key="7">
    <source>
        <dbReference type="EMBL" id="GAE35018.1"/>
    </source>
</evidence>
<evidence type="ECO:0000256" key="4">
    <source>
        <dbReference type="ARBA" id="ARBA00023139"/>
    </source>
</evidence>
<dbReference type="AlphaFoldDB" id="W4QTT8"/>
<name>W4QTT8_HALA3</name>
<evidence type="ECO:0000256" key="1">
    <source>
        <dbReference type="ARBA" id="ARBA00022475"/>
    </source>
</evidence>
<reference evidence="7 8" key="1">
    <citation type="journal article" date="2014" name="Genome Announc.">
        <title>Draft Genome Sequences of Three Alkaliphilic Bacillus Strains, Bacillus wakoensis JCM 9140T, Bacillus akibai JCM 9157T, and Bacillus hemicellulosilyticus JCM 9152T.</title>
        <authorList>
            <person name="Yuki M."/>
            <person name="Oshima K."/>
            <person name="Suda W."/>
            <person name="Oshida Y."/>
            <person name="Kitamura K."/>
            <person name="Iida T."/>
            <person name="Hattori M."/>
            <person name="Ohkuma M."/>
        </authorList>
    </citation>
    <scope>NUCLEOTIDE SEQUENCE [LARGE SCALE GENOMIC DNA]</scope>
    <source>
        <strain evidence="7 8">JCM 9157</strain>
    </source>
</reference>
<dbReference type="RefSeq" id="WP_035664199.1">
    <property type="nucleotide sequence ID" value="NZ_BAUV01000013.1"/>
</dbReference>
<evidence type="ECO:0000256" key="6">
    <source>
        <dbReference type="SAM" id="SignalP"/>
    </source>
</evidence>
<dbReference type="OrthoDB" id="9768630at2"/>
<protein>
    <submittedName>
        <fullName evidence="7">Alpha-arabinosides ABC transport system</fullName>
    </submittedName>
</protein>
<accession>W4QTT8</accession>
<evidence type="ECO:0000256" key="3">
    <source>
        <dbReference type="ARBA" id="ARBA00023136"/>
    </source>
</evidence>
<evidence type="ECO:0000256" key="5">
    <source>
        <dbReference type="ARBA" id="ARBA00023288"/>
    </source>
</evidence>
<dbReference type="InterPro" id="IPR006059">
    <property type="entry name" value="SBP"/>
</dbReference>
<sequence>MKRKSFLVTVIGLAMLTLAACGGSSSSSGEADETTVIGGDIEGATELSFWTFAGLHVDLFEDAANSWNEENPDRPIKLVAETYPFDQMHNNLLLALQSGSGAPDIADIEISRFPNYLQGVPQLLPMNDHVTPVIDKFVEARFDIYSKDGMYYGMPTHVGASVMYYNKEIMDEAGVDVEAIKTWDDYVEAGKQVKEKTGKVMTTVHTDDYLPMFQMVSQRGSDWFDENGNLTLDAPDNVEVLQYLHDLVYVHEVAEITPGGQPHAEEFYAYMNEGNVGSLAMPIWFMGRFLENMPDLKGKMMIQPLPAWEEGGFRSAGMGGTGTVVTNQTEHEELAKDFLAYAKLTERANEKLWTILGFDPPRWDVWDNPVFKEDNAFYQYFGDNIFEVLLDVRDEINAINVTQYTPDVANEFTTTIFNDVLRQQTKTPEEGLKSAQQVIESKMQD</sequence>
<proteinExistence type="predicted"/>
<organism evidence="7 8">
    <name type="scientific">Halalkalibacter akibai (strain ATCC 43226 / DSM 21942 / CIP 109018 / JCM 9157 / 1139)</name>
    <name type="common">Bacillus akibai</name>
    <dbReference type="NCBI Taxonomy" id="1236973"/>
    <lineage>
        <taxon>Bacteria</taxon>
        <taxon>Bacillati</taxon>
        <taxon>Bacillota</taxon>
        <taxon>Bacilli</taxon>
        <taxon>Bacillales</taxon>
        <taxon>Bacillaceae</taxon>
        <taxon>Halalkalibacter</taxon>
    </lineage>
</organism>
<evidence type="ECO:0000256" key="2">
    <source>
        <dbReference type="ARBA" id="ARBA00022729"/>
    </source>
</evidence>
<dbReference type="Pfam" id="PF01547">
    <property type="entry name" value="SBP_bac_1"/>
    <property type="match status" value="1"/>
</dbReference>
<dbReference type="CDD" id="cd13585">
    <property type="entry name" value="PBP2_TMBP_like"/>
    <property type="match status" value="1"/>
</dbReference>
<keyword evidence="2 6" id="KW-0732">Signal</keyword>
<dbReference type="PROSITE" id="PS51257">
    <property type="entry name" value="PROKAR_LIPOPROTEIN"/>
    <property type="match status" value="1"/>
</dbReference>
<dbReference type="STRING" id="1236973.JCM9157_2111"/>
<dbReference type="Proteomes" id="UP000018896">
    <property type="component" value="Unassembled WGS sequence"/>
</dbReference>
<evidence type="ECO:0000313" key="8">
    <source>
        <dbReference type="Proteomes" id="UP000018896"/>
    </source>
</evidence>
<keyword evidence="5" id="KW-0449">Lipoprotein</keyword>
<gene>
    <name evidence="7" type="ORF">JCM9157_2111</name>
</gene>
<dbReference type="PANTHER" id="PTHR43649">
    <property type="entry name" value="ARABINOSE-BINDING PROTEIN-RELATED"/>
    <property type="match status" value="1"/>
</dbReference>
<keyword evidence="8" id="KW-1185">Reference proteome</keyword>
<feature type="signal peptide" evidence="6">
    <location>
        <begin position="1"/>
        <end position="19"/>
    </location>
</feature>
<dbReference type="PANTHER" id="PTHR43649:SF33">
    <property type="entry name" value="POLYGALACTURONAN_RHAMNOGALACTURONAN-BINDING PROTEIN YTCQ"/>
    <property type="match status" value="1"/>
</dbReference>
<keyword evidence="3" id="KW-0472">Membrane</keyword>
<comment type="caution">
    <text evidence="7">The sequence shown here is derived from an EMBL/GenBank/DDBJ whole genome shotgun (WGS) entry which is preliminary data.</text>
</comment>
<feature type="chain" id="PRO_5038441276" evidence="6">
    <location>
        <begin position="20"/>
        <end position="445"/>
    </location>
</feature>
<keyword evidence="1" id="KW-1003">Cell membrane</keyword>
<keyword evidence="4" id="KW-0564">Palmitate</keyword>
<dbReference type="InterPro" id="IPR050490">
    <property type="entry name" value="Bact_solute-bd_prot1"/>
</dbReference>
<dbReference type="SUPFAM" id="SSF53850">
    <property type="entry name" value="Periplasmic binding protein-like II"/>
    <property type="match status" value="1"/>
</dbReference>